<dbReference type="InterPro" id="IPR029069">
    <property type="entry name" value="HotDog_dom_sf"/>
</dbReference>
<dbReference type="GO" id="GO:0006633">
    <property type="term" value="P:fatty acid biosynthetic process"/>
    <property type="evidence" value="ECO:0007669"/>
    <property type="project" value="InterPro"/>
</dbReference>
<keyword evidence="4" id="KW-1185">Reference proteome</keyword>
<dbReference type="Pfam" id="PF01643">
    <property type="entry name" value="Acyl-ACP_TE"/>
    <property type="match status" value="1"/>
</dbReference>
<protein>
    <submittedName>
        <fullName evidence="3">Acyl-ACP thioesterase</fullName>
    </submittedName>
</protein>
<dbReference type="InterPro" id="IPR002864">
    <property type="entry name" value="Acyl-ACP_thioesterase_NHD"/>
</dbReference>
<dbReference type="Gene3D" id="3.10.129.10">
    <property type="entry name" value="Hotdog Thioesterase"/>
    <property type="match status" value="2"/>
</dbReference>
<dbReference type="AlphaFoldDB" id="A0A1G8Y7R2"/>
<evidence type="ECO:0000313" key="3">
    <source>
        <dbReference type="EMBL" id="SDJ98697.1"/>
    </source>
</evidence>
<dbReference type="InterPro" id="IPR049427">
    <property type="entry name" value="Acyl-ACP_TE_C"/>
</dbReference>
<dbReference type="SUPFAM" id="SSF54637">
    <property type="entry name" value="Thioesterase/thiol ester dehydrase-isomerase"/>
    <property type="match status" value="2"/>
</dbReference>
<evidence type="ECO:0000259" key="1">
    <source>
        <dbReference type="Pfam" id="PF01643"/>
    </source>
</evidence>
<accession>A0A1G8Y7R2</accession>
<name>A0A1G8Y7R2_9BACL</name>
<dbReference type="GO" id="GO:0016790">
    <property type="term" value="F:thiolester hydrolase activity"/>
    <property type="evidence" value="ECO:0007669"/>
    <property type="project" value="InterPro"/>
</dbReference>
<feature type="domain" description="Acyl-ACP thioesterase-like C-terminal" evidence="2">
    <location>
        <begin position="160"/>
        <end position="225"/>
    </location>
</feature>
<gene>
    <name evidence="3" type="ORF">SAMN05216192_12865</name>
</gene>
<feature type="domain" description="Acyl-ACP thioesterase N-terminal hotdog" evidence="1">
    <location>
        <begin position="9"/>
        <end position="126"/>
    </location>
</feature>
<dbReference type="Proteomes" id="UP000199050">
    <property type="component" value="Unassembled WGS sequence"/>
</dbReference>
<dbReference type="RefSeq" id="WP_167360740.1">
    <property type="nucleotide sequence ID" value="NZ_CBCSKY010000044.1"/>
</dbReference>
<dbReference type="EMBL" id="FNDX01000028">
    <property type="protein sequence ID" value="SDJ98697.1"/>
    <property type="molecule type" value="Genomic_DNA"/>
</dbReference>
<organism evidence="3 4">
    <name type="scientific">Paenibacillus typhae</name>
    <dbReference type="NCBI Taxonomy" id="1174501"/>
    <lineage>
        <taxon>Bacteria</taxon>
        <taxon>Bacillati</taxon>
        <taxon>Bacillota</taxon>
        <taxon>Bacilli</taxon>
        <taxon>Bacillales</taxon>
        <taxon>Paenibacillaceae</taxon>
        <taxon>Paenibacillus</taxon>
    </lineage>
</organism>
<sequence length="245" mass="28329">MDKTNQSVWIEHFSVEASDTDYRSQAKLSYLLGIMQRTADLAVGGLGLTLERMLEAGMGWMLITLDLEFQRIPRMHDQLTIKTWSKGTKGALWQRDYRIFDQDQVEIAVARSIWALVDIEKRRILRPSDLPLSVEHYNGDSVGPLPDKVNIHQDTLLEEAYRYQVRYSGLDTNNHLNNAQYGDICCDVLSLDEWGENELKRFRITFLQEATFGDEMSIWRSPMQDKALFVCGRKGQTLFEAFLEL</sequence>
<dbReference type="CDD" id="cd00586">
    <property type="entry name" value="4HBT"/>
    <property type="match status" value="1"/>
</dbReference>
<evidence type="ECO:0000313" key="4">
    <source>
        <dbReference type="Proteomes" id="UP000199050"/>
    </source>
</evidence>
<proteinExistence type="predicted"/>
<reference evidence="4" key="1">
    <citation type="submission" date="2016-10" db="EMBL/GenBank/DDBJ databases">
        <authorList>
            <person name="Varghese N."/>
            <person name="Submissions S."/>
        </authorList>
    </citation>
    <scope>NUCLEOTIDE SEQUENCE [LARGE SCALE GENOMIC DNA]</scope>
    <source>
        <strain evidence="4">CGMCC 1.11012</strain>
    </source>
</reference>
<dbReference type="STRING" id="1174501.SAMN05216192_12865"/>
<dbReference type="Pfam" id="PF20791">
    <property type="entry name" value="Acyl-ACP_TE_C"/>
    <property type="match status" value="1"/>
</dbReference>
<evidence type="ECO:0000259" key="2">
    <source>
        <dbReference type="Pfam" id="PF20791"/>
    </source>
</evidence>